<evidence type="ECO:0000256" key="1">
    <source>
        <dbReference type="ARBA" id="ARBA00004651"/>
    </source>
</evidence>
<keyword evidence="4 6" id="KW-1133">Transmembrane helix</keyword>
<feature type="transmembrane region" description="Helical" evidence="6">
    <location>
        <begin position="83"/>
        <end position="111"/>
    </location>
</feature>
<dbReference type="RefSeq" id="WP_340327788.1">
    <property type="nucleotide sequence ID" value="NZ_JAZHOF010000001.1"/>
</dbReference>
<dbReference type="Pfam" id="PF03631">
    <property type="entry name" value="Virul_fac_BrkB"/>
    <property type="match status" value="1"/>
</dbReference>
<feature type="transmembrane region" description="Helical" evidence="6">
    <location>
        <begin position="12"/>
        <end position="41"/>
    </location>
</feature>
<dbReference type="PANTHER" id="PTHR30213:SF0">
    <property type="entry name" value="UPF0761 MEMBRANE PROTEIN YIHY"/>
    <property type="match status" value="1"/>
</dbReference>
<proteinExistence type="predicted"/>
<dbReference type="AlphaFoldDB" id="A0AAW9RP49"/>
<protein>
    <submittedName>
        <fullName evidence="7">YihY/virulence factor BrkB family protein</fullName>
    </submittedName>
</protein>
<dbReference type="PIRSF" id="PIRSF035875">
    <property type="entry name" value="RNase_BN"/>
    <property type="match status" value="1"/>
</dbReference>
<organism evidence="7 8">
    <name type="scientific">Microbaculum marinum</name>
    <dbReference type="NCBI Taxonomy" id="1764581"/>
    <lineage>
        <taxon>Bacteria</taxon>
        <taxon>Pseudomonadati</taxon>
        <taxon>Pseudomonadota</taxon>
        <taxon>Alphaproteobacteria</taxon>
        <taxon>Hyphomicrobiales</taxon>
        <taxon>Tepidamorphaceae</taxon>
        <taxon>Microbaculum</taxon>
    </lineage>
</organism>
<keyword evidence="8" id="KW-1185">Reference proteome</keyword>
<evidence type="ECO:0000313" key="8">
    <source>
        <dbReference type="Proteomes" id="UP001378188"/>
    </source>
</evidence>
<feature type="transmembrane region" description="Helical" evidence="6">
    <location>
        <begin position="123"/>
        <end position="146"/>
    </location>
</feature>
<name>A0AAW9RP49_9HYPH</name>
<gene>
    <name evidence="7" type="ORF">V3328_01090</name>
</gene>
<evidence type="ECO:0000256" key="2">
    <source>
        <dbReference type="ARBA" id="ARBA00022475"/>
    </source>
</evidence>
<evidence type="ECO:0000313" key="7">
    <source>
        <dbReference type="EMBL" id="MEJ8570050.1"/>
    </source>
</evidence>
<dbReference type="GO" id="GO:0005886">
    <property type="term" value="C:plasma membrane"/>
    <property type="evidence" value="ECO:0007669"/>
    <property type="project" value="UniProtKB-SubCell"/>
</dbReference>
<dbReference type="EMBL" id="JAZHOF010000001">
    <property type="protein sequence ID" value="MEJ8570050.1"/>
    <property type="molecule type" value="Genomic_DNA"/>
</dbReference>
<sequence>MRVSREVGEDRAALVAAGVTFYVVLAMFPGMIVIISVYGLVSDASSIGETLSLLRGFAPPSAIDMIGDELARITGNRADSLGLAAIGALVLTLWSANGAMKALFIAMNVAYDEPEKRGFFIRTVYTLGFTVAGIVLLVIILNIIVLVPVAVEYLGLTGFARAATTVLPLLLLFCLLLASISVLYRYGASRRPPKLRWISVGAVAAAVFIVIGSAAFSLYLSNWGDYGATYGSLGTAIALMMWIYLATFIVLVGAELNSEIEHQTAQDTTVGPDRPMGEREAFVADTVGEKA</sequence>
<reference evidence="7 8" key="1">
    <citation type="submission" date="2024-02" db="EMBL/GenBank/DDBJ databases">
        <title>Genome analysis and characterization of Microbaculum marinisediminis sp. nov., isolated from marine sediment.</title>
        <authorList>
            <person name="Du Z.-J."/>
            <person name="Ye Y.-Q."/>
            <person name="Zhang Z.-R."/>
            <person name="Yuan S.-M."/>
            <person name="Zhang X.-Y."/>
        </authorList>
    </citation>
    <scope>NUCLEOTIDE SEQUENCE [LARGE SCALE GENOMIC DNA]</scope>
    <source>
        <strain evidence="7 8">SDUM1044001</strain>
    </source>
</reference>
<accession>A0AAW9RP49</accession>
<keyword evidence="5 6" id="KW-0472">Membrane</keyword>
<dbReference type="Proteomes" id="UP001378188">
    <property type="component" value="Unassembled WGS sequence"/>
</dbReference>
<evidence type="ECO:0000256" key="6">
    <source>
        <dbReference type="SAM" id="Phobius"/>
    </source>
</evidence>
<dbReference type="InterPro" id="IPR017039">
    <property type="entry name" value="Virul_fac_BrkB"/>
</dbReference>
<comment type="caution">
    <text evidence="7">The sequence shown here is derived from an EMBL/GenBank/DDBJ whole genome shotgun (WGS) entry which is preliminary data.</text>
</comment>
<evidence type="ECO:0000256" key="3">
    <source>
        <dbReference type="ARBA" id="ARBA00022692"/>
    </source>
</evidence>
<evidence type="ECO:0000256" key="4">
    <source>
        <dbReference type="ARBA" id="ARBA00022989"/>
    </source>
</evidence>
<dbReference type="NCBIfam" id="TIGR00765">
    <property type="entry name" value="yihY_not_rbn"/>
    <property type="match status" value="1"/>
</dbReference>
<comment type="subcellular location">
    <subcellularLocation>
        <location evidence="1">Cell membrane</location>
        <topology evidence="1">Multi-pass membrane protein</topology>
    </subcellularLocation>
</comment>
<evidence type="ECO:0000256" key="5">
    <source>
        <dbReference type="ARBA" id="ARBA00023136"/>
    </source>
</evidence>
<feature type="transmembrane region" description="Helical" evidence="6">
    <location>
        <begin position="166"/>
        <end position="186"/>
    </location>
</feature>
<keyword evidence="2" id="KW-1003">Cell membrane</keyword>
<keyword evidence="3 6" id="KW-0812">Transmembrane</keyword>
<feature type="transmembrane region" description="Helical" evidence="6">
    <location>
        <begin position="198"/>
        <end position="220"/>
    </location>
</feature>
<dbReference type="PANTHER" id="PTHR30213">
    <property type="entry name" value="INNER MEMBRANE PROTEIN YHJD"/>
    <property type="match status" value="1"/>
</dbReference>
<feature type="transmembrane region" description="Helical" evidence="6">
    <location>
        <begin position="232"/>
        <end position="254"/>
    </location>
</feature>